<dbReference type="EMBL" id="QUSW01000004">
    <property type="protein sequence ID" value="RQP23635.1"/>
    <property type="molecule type" value="Genomic_DNA"/>
</dbReference>
<keyword evidence="9" id="KW-1185">Reference proteome</keyword>
<name>A0A3N7JXL2_9BURK</name>
<dbReference type="InterPro" id="IPR051791">
    <property type="entry name" value="Pra-immunoreactive"/>
</dbReference>
<evidence type="ECO:0000256" key="5">
    <source>
        <dbReference type="ARBA" id="ARBA00023136"/>
    </source>
</evidence>
<keyword evidence="5 6" id="KW-0472">Membrane</keyword>
<dbReference type="Proteomes" id="UP000267464">
    <property type="component" value="Unassembled WGS sequence"/>
</dbReference>
<reference evidence="8 9" key="1">
    <citation type="submission" date="2018-08" db="EMBL/GenBank/DDBJ databases">
        <authorList>
            <person name="Khan S.A."/>
            <person name="Jeon C.O."/>
            <person name="Chun B.H."/>
            <person name="Jeong S.E."/>
        </authorList>
    </citation>
    <scope>NUCLEOTIDE SEQUENCE [LARGE SCALE GENOMIC DNA]</scope>
    <source>
        <strain evidence="8 9">S-16</strain>
    </source>
</reference>
<dbReference type="OrthoDB" id="5298807at2"/>
<sequence>MSGEDAGSLDFPAPSIRRRLASFVYEGVLLFGVVMTTALFYAGLVNQRNAMQGRTGLMAVLFIVLGLYFVWFWSHGGQTLAMKSWRIRLVDRDGTAVTPWRSLTRYLLSWLWFLPACVVLSLWGVHSAPMIFTVLFVGVLGYALTAFLHPLRQFPHDVMCGTRIVDAPKKTSS</sequence>
<feature type="domain" description="RDD" evidence="7">
    <location>
        <begin position="14"/>
        <end position="160"/>
    </location>
</feature>
<evidence type="ECO:0000313" key="8">
    <source>
        <dbReference type="EMBL" id="RQP23635.1"/>
    </source>
</evidence>
<dbReference type="RefSeq" id="WP_124541355.1">
    <property type="nucleotide sequence ID" value="NZ_QUSW01000004.1"/>
</dbReference>
<dbReference type="GO" id="GO:0005886">
    <property type="term" value="C:plasma membrane"/>
    <property type="evidence" value="ECO:0007669"/>
    <property type="project" value="UniProtKB-SubCell"/>
</dbReference>
<dbReference type="InterPro" id="IPR010432">
    <property type="entry name" value="RDD"/>
</dbReference>
<comment type="subcellular location">
    <subcellularLocation>
        <location evidence="1">Cell membrane</location>
        <topology evidence="1">Multi-pass membrane protein</topology>
    </subcellularLocation>
</comment>
<accession>A0A3N7JXL2</accession>
<keyword evidence="4 6" id="KW-1133">Transmembrane helix</keyword>
<dbReference type="PANTHER" id="PTHR36115:SF10">
    <property type="entry name" value="RDD DOMAIN-CONTAINING PROTEIN"/>
    <property type="match status" value="1"/>
</dbReference>
<comment type="caution">
    <text evidence="8">The sequence shown here is derived from an EMBL/GenBank/DDBJ whole genome shotgun (WGS) entry which is preliminary data.</text>
</comment>
<evidence type="ECO:0000256" key="4">
    <source>
        <dbReference type="ARBA" id="ARBA00022989"/>
    </source>
</evidence>
<dbReference type="AlphaFoldDB" id="A0A3N7JXL2"/>
<feature type="transmembrane region" description="Helical" evidence="6">
    <location>
        <begin position="56"/>
        <end position="74"/>
    </location>
</feature>
<feature type="transmembrane region" description="Helical" evidence="6">
    <location>
        <begin position="106"/>
        <end position="123"/>
    </location>
</feature>
<keyword evidence="2" id="KW-1003">Cell membrane</keyword>
<evidence type="ECO:0000256" key="1">
    <source>
        <dbReference type="ARBA" id="ARBA00004651"/>
    </source>
</evidence>
<gene>
    <name evidence="8" type="ORF">DZC73_16005</name>
</gene>
<feature type="transmembrane region" description="Helical" evidence="6">
    <location>
        <begin position="130"/>
        <end position="149"/>
    </location>
</feature>
<dbReference type="Pfam" id="PF06271">
    <property type="entry name" value="RDD"/>
    <property type="match status" value="1"/>
</dbReference>
<keyword evidence="3 6" id="KW-0812">Transmembrane</keyword>
<evidence type="ECO:0000256" key="2">
    <source>
        <dbReference type="ARBA" id="ARBA00022475"/>
    </source>
</evidence>
<dbReference type="PANTHER" id="PTHR36115">
    <property type="entry name" value="PROLINE-RICH ANTIGEN HOMOLOG-RELATED"/>
    <property type="match status" value="1"/>
</dbReference>
<organism evidence="8 9">
    <name type="scientific">Piscinibacter terrae</name>
    <dbReference type="NCBI Taxonomy" id="2496871"/>
    <lineage>
        <taxon>Bacteria</taxon>
        <taxon>Pseudomonadati</taxon>
        <taxon>Pseudomonadota</taxon>
        <taxon>Betaproteobacteria</taxon>
        <taxon>Burkholderiales</taxon>
        <taxon>Sphaerotilaceae</taxon>
        <taxon>Piscinibacter</taxon>
    </lineage>
</organism>
<protein>
    <submittedName>
        <fullName evidence="8">RDD family protein</fullName>
    </submittedName>
</protein>
<proteinExistence type="predicted"/>
<reference evidence="8 9" key="2">
    <citation type="submission" date="2018-12" db="EMBL/GenBank/DDBJ databases">
        <title>Rhizobacter gummiphilus sp. nov., a rubber-degrading bacterium isolated from the soil of a botanical garden in Japan.</title>
        <authorList>
            <person name="Shunsuke S.S."/>
        </authorList>
    </citation>
    <scope>NUCLEOTIDE SEQUENCE [LARGE SCALE GENOMIC DNA]</scope>
    <source>
        <strain evidence="8 9">S-16</strain>
    </source>
</reference>
<evidence type="ECO:0000256" key="6">
    <source>
        <dbReference type="SAM" id="Phobius"/>
    </source>
</evidence>
<evidence type="ECO:0000313" key="9">
    <source>
        <dbReference type="Proteomes" id="UP000267464"/>
    </source>
</evidence>
<evidence type="ECO:0000259" key="7">
    <source>
        <dbReference type="Pfam" id="PF06271"/>
    </source>
</evidence>
<feature type="transmembrane region" description="Helical" evidence="6">
    <location>
        <begin position="20"/>
        <end position="44"/>
    </location>
</feature>
<evidence type="ECO:0000256" key="3">
    <source>
        <dbReference type="ARBA" id="ARBA00022692"/>
    </source>
</evidence>